<dbReference type="EMBL" id="RCZG01000020">
    <property type="protein sequence ID" value="TPG28102.1"/>
    <property type="molecule type" value="Genomic_DNA"/>
</dbReference>
<proteinExistence type="predicted"/>
<reference evidence="3 4" key="1">
    <citation type="journal article" date="2019" name="Environ. Microbiol.">
        <title>Species interactions and distinct microbial communities in high Arctic permafrost affected cryosols are associated with the CH4 and CO2 gas fluxes.</title>
        <authorList>
            <person name="Altshuler I."/>
            <person name="Hamel J."/>
            <person name="Turney S."/>
            <person name="Magnuson E."/>
            <person name="Levesque R."/>
            <person name="Greer C."/>
            <person name="Whyte L.G."/>
        </authorList>
    </citation>
    <scope>NUCLEOTIDE SEQUENCE [LARGE SCALE GENOMIC DNA]</scope>
    <source>
        <strain evidence="3 4">S5.20</strain>
    </source>
</reference>
<evidence type="ECO:0000256" key="1">
    <source>
        <dbReference type="SAM" id="MobiDB-lite"/>
    </source>
</evidence>
<keyword evidence="4" id="KW-1185">Reference proteome</keyword>
<sequence length="275" mass="28981">MNLTELGAALGPFFDVPGSPSHNQLRDAFTRHGLGHLDLAPDGRTSDGTHLGKMKRVRHVFASPAAHTMTAGLPLARELVGLCRAHGGFNPDSESYAGSGRVTQLVQAFVPLGLTLDPDGSVRQTVIDNLSGTELTAELRSYVDRINSNPDDAPLQVGTGKELDEAAARHVLKELLGDYSVSDNFPVTLTSAFTAIGMATPTELPKLDPDPHRAVHQCLFLLATAVNRLRNDAGTGHGKPDPPRKTAALSPAEARLVARATALVAGALLDKLDGG</sequence>
<comment type="caution">
    <text evidence="3">The sequence shown here is derived from an EMBL/GenBank/DDBJ whole genome shotgun (WGS) entry which is preliminary data.</text>
</comment>
<evidence type="ECO:0000313" key="4">
    <source>
        <dbReference type="Proteomes" id="UP000320095"/>
    </source>
</evidence>
<dbReference type="OrthoDB" id="4854325at2"/>
<evidence type="ECO:0000259" key="2">
    <source>
        <dbReference type="Pfam" id="PF14355"/>
    </source>
</evidence>
<protein>
    <recommendedName>
        <fullName evidence="2">Abortive infection protein-like C-terminal domain-containing protein</fullName>
    </recommendedName>
</protein>
<feature type="domain" description="Abortive infection protein-like C-terminal" evidence="2">
    <location>
        <begin position="190"/>
        <end position="266"/>
    </location>
</feature>
<feature type="region of interest" description="Disordered" evidence="1">
    <location>
        <begin position="231"/>
        <end position="250"/>
    </location>
</feature>
<gene>
    <name evidence="3" type="ORF">EAH80_28665</name>
</gene>
<evidence type="ECO:0000313" key="3">
    <source>
        <dbReference type="EMBL" id="TPG28102.1"/>
    </source>
</evidence>
<dbReference type="Proteomes" id="UP000320095">
    <property type="component" value="Unassembled WGS sequence"/>
</dbReference>
<dbReference type="Pfam" id="PF14355">
    <property type="entry name" value="Abi_C"/>
    <property type="match status" value="1"/>
</dbReference>
<dbReference type="InterPro" id="IPR026001">
    <property type="entry name" value="Abi-like_C"/>
</dbReference>
<name>A0A502DUV6_9MYCO</name>
<dbReference type="AlphaFoldDB" id="A0A502DUV6"/>
<accession>A0A502DUV6</accession>
<organism evidence="3 4">
    <name type="scientific">Mycolicibacterium hodleri</name>
    <dbReference type="NCBI Taxonomy" id="49897"/>
    <lineage>
        <taxon>Bacteria</taxon>
        <taxon>Bacillati</taxon>
        <taxon>Actinomycetota</taxon>
        <taxon>Actinomycetes</taxon>
        <taxon>Mycobacteriales</taxon>
        <taxon>Mycobacteriaceae</taxon>
        <taxon>Mycolicibacterium</taxon>
    </lineage>
</organism>